<reference evidence="4 5" key="1">
    <citation type="submission" date="2024-07" db="EMBL/GenBank/DDBJ databases">
        <title>Section-level genome sequencing and comparative genomics of Aspergillus sections Usti and Cavernicolus.</title>
        <authorList>
            <consortium name="Lawrence Berkeley National Laboratory"/>
            <person name="Nybo J.L."/>
            <person name="Vesth T.C."/>
            <person name="Theobald S."/>
            <person name="Frisvad J.C."/>
            <person name="Larsen T.O."/>
            <person name="Kjaerboelling I."/>
            <person name="Rothschild-Mancinelli K."/>
            <person name="Lyhne E.K."/>
            <person name="Kogle M.E."/>
            <person name="Barry K."/>
            <person name="Clum A."/>
            <person name="Na H."/>
            <person name="Ledsgaard L."/>
            <person name="Lin J."/>
            <person name="Lipzen A."/>
            <person name="Kuo A."/>
            <person name="Riley R."/>
            <person name="Mondo S."/>
            <person name="LaButti K."/>
            <person name="Haridas S."/>
            <person name="Pangalinan J."/>
            <person name="Salamov A.A."/>
            <person name="Simmons B.A."/>
            <person name="Magnuson J.K."/>
            <person name="Chen J."/>
            <person name="Drula E."/>
            <person name="Henrissat B."/>
            <person name="Wiebenga A."/>
            <person name="Lubbers R.J."/>
            <person name="Gomes A.C."/>
            <person name="Macurrencykelacurrency M.R."/>
            <person name="Stajich J."/>
            <person name="Grigoriev I.V."/>
            <person name="Mortensen U.H."/>
            <person name="De vries R.P."/>
            <person name="Baker S.E."/>
            <person name="Andersen M.R."/>
        </authorList>
    </citation>
    <scope>NUCLEOTIDE SEQUENCE [LARGE SCALE GENOMIC DNA]</scope>
    <source>
        <strain evidence="4 5">CBS 756.74</strain>
    </source>
</reference>
<evidence type="ECO:0000256" key="3">
    <source>
        <dbReference type="ARBA" id="ARBA00023242"/>
    </source>
</evidence>
<organism evidence="4 5">
    <name type="scientific">Aspergillus pseudodeflectus</name>
    <dbReference type="NCBI Taxonomy" id="176178"/>
    <lineage>
        <taxon>Eukaryota</taxon>
        <taxon>Fungi</taxon>
        <taxon>Dikarya</taxon>
        <taxon>Ascomycota</taxon>
        <taxon>Pezizomycotina</taxon>
        <taxon>Eurotiomycetes</taxon>
        <taxon>Eurotiomycetidae</taxon>
        <taxon>Eurotiales</taxon>
        <taxon>Aspergillaceae</taxon>
        <taxon>Aspergillus</taxon>
        <taxon>Aspergillus subgen. Nidulantes</taxon>
    </lineage>
</organism>
<dbReference type="InterPro" id="IPR001138">
    <property type="entry name" value="Zn2Cys6_DnaBD"/>
</dbReference>
<dbReference type="EMBL" id="JBFXLR010000096">
    <property type="protein sequence ID" value="KAL2837534.1"/>
    <property type="molecule type" value="Genomic_DNA"/>
</dbReference>
<keyword evidence="3" id="KW-0539">Nucleus</keyword>
<dbReference type="PANTHER" id="PTHR37540">
    <property type="entry name" value="TRANSCRIPTION FACTOR (ACR-2), PUTATIVE-RELATED-RELATED"/>
    <property type="match status" value="1"/>
</dbReference>
<evidence type="ECO:0000313" key="4">
    <source>
        <dbReference type="EMBL" id="KAL2837534.1"/>
    </source>
</evidence>
<evidence type="ECO:0000256" key="2">
    <source>
        <dbReference type="ARBA" id="ARBA00023163"/>
    </source>
</evidence>
<dbReference type="Proteomes" id="UP001610444">
    <property type="component" value="Unassembled WGS sequence"/>
</dbReference>
<dbReference type="PANTHER" id="PTHR37540:SF5">
    <property type="entry name" value="TRANSCRIPTION FACTOR DOMAIN-CONTAINING PROTEIN"/>
    <property type="match status" value="1"/>
</dbReference>
<comment type="caution">
    <text evidence="4">The sequence shown here is derived from an EMBL/GenBank/DDBJ whole genome shotgun (WGS) entry which is preliminary data.</text>
</comment>
<keyword evidence="2" id="KW-0804">Transcription</keyword>
<keyword evidence="5" id="KW-1185">Reference proteome</keyword>
<evidence type="ECO:0008006" key="6">
    <source>
        <dbReference type="Google" id="ProtNLM"/>
    </source>
</evidence>
<evidence type="ECO:0000256" key="1">
    <source>
        <dbReference type="ARBA" id="ARBA00023015"/>
    </source>
</evidence>
<proteinExistence type="predicted"/>
<protein>
    <recommendedName>
        <fullName evidence="6">Zn(2)-C6 fungal-type domain-containing protein</fullName>
    </recommendedName>
</protein>
<gene>
    <name evidence="4" type="ORF">BJX68DRAFT_273029</name>
</gene>
<evidence type="ECO:0000313" key="5">
    <source>
        <dbReference type="Proteomes" id="UP001610444"/>
    </source>
</evidence>
<name>A0ABR4JBU7_9EURO</name>
<dbReference type="GeneID" id="98162508"/>
<dbReference type="CDD" id="cd00067">
    <property type="entry name" value="GAL4"/>
    <property type="match status" value="1"/>
</dbReference>
<sequence length="483" mass="53746">MAGCDEKTPECSQCVRLGKKCPGAVTGLIVFEATPVNPKKFQPLKENKPLSSQAPAAAVSPGSDIVLGSGALDPFSSMAVPLDPATNVYFQHFVLHTARCCLPYSPAILGVWSWQEAMTQPAIHFGVLSMAASHRFHLLHEEGGKNTTIQEIRRSLEYRHEILRITQESLAEVAPSPSKVTSIVVMIAYLLCIEGANANFEAIDAHIAGLNDFLQSIGGIDTLDLPTIAFLMGVDILCAITRGTPPGLPVSQKWAAVAMEHPVIRVSFSPIDDPESDSIPRGIFKLLGTRFSNAAWSKLLDRPLRNTIQNACRLIIHYETDELRLENEKIVNYGDNDPWMLAQRYLLSLSYDHLGPVDIREPLRRSILVLTMTRYCKFGVFPCMDTIAKNLKSSLVTRLNLFQTVAPDLFFWILYTGALAARARKRSAIYRWYCESLAEASAALRVNDWNETEPLLEQFLYVSRASDRAAEDVWRDVISLRNK</sequence>
<accession>A0ABR4JBU7</accession>
<keyword evidence="1" id="KW-0805">Transcription regulation</keyword>
<dbReference type="RefSeq" id="XP_070892580.1">
    <property type="nucleotide sequence ID" value="XM_071047344.1"/>
</dbReference>